<evidence type="ECO:0000256" key="10">
    <source>
        <dbReference type="ARBA" id="ARBA00029753"/>
    </source>
</evidence>
<dbReference type="InterPro" id="IPR028994">
    <property type="entry name" value="Integrin_alpha_N"/>
</dbReference>
<gene>
    <name evidence="16" type="primary">LOC101861655</name>
</gene>
<sequence>MKKHLLVSLFLMFWLNRCEACGAITHIEISYRALFNFRDELGNESYGKIISKHQDALEAGNAFPDTFYPDVCFQGKYHDVSEDTHWTPFSNVTINYIRNRYPQPWDESTQKLVAFLMGVVSHQVADVSWHSLGIPQGFLSTMSFTNYHGVYGTAHHDGDLGGEVLNLYQLDLSYSDIVGEWYIPSNDLINIYEAYYGKLVIDSDVLETCSKISYLAKVAERLVVRKYFPITAKNSPFLVDNLYNYFLGGIEDMTVWTQRIWKYIAWGLEHGTQQCNLDHNPLFLRCNETSDSSLLQRQRSTASKNGFYMKPHPDLMNLMDEVVVKRHGRGITLQPSDALREKMAKTGYVKDHAGHSLPQGSSHSGNKTVNTEVKDTVEAERTRTPDFVFTSRLPYSKLGSAFAVADLDQDGNEDLVVGSPGHSSPSHQQNGMVFILFGTKDGLKLIHSEISEAADIQIPGPEENNGAHSQFGSTLSVVDFDQDGSLDIVVGAPSLGSVNLTYTGGAFVYSISKRRKFELKEILQCKELYCNLGSTLASGDLNSDQFDDIIIGSPFAPGQGEQQGMVVVVPSDGLLTGKSGINLDVSQAEQIFYGSQNYSWFGSSLDVKKFVGKDETWVAVGEPNYRRCSLANCTYNSRDTQAIGKVTLMKAKDNVVTPQHKLFGSEEFEMFGASVSLGRPYGGRSEILAVAATGKSVEAKVEYIPFSFPQVGSVYLYNLSNPVKPIAVFNGDRRYGRFGAQVKFADLNGDFVDDLIIGAPLRTKDLTEEVVGAEQGLVYIYYGGSRFPVGDATNECRPLTPVNPCPGVTASVVLNLKENLARFGSQIAVVKGKKKTNLLVTAENSSRGARLSGAIAVYNF</sequence>
<evidence type="ECO:0000256" key="4">
    <source>
        <dbReference type="ARBA" id="ARBA00015988"/>
    </source>
</evidence>
<dbReference type="PROSITE" id="PS51470">
    <property type="entry name" value="FG_GAP"/>
    <property type="match status" value="4"/>
</dbReference>
<comment type="subcellular location">
    <subcellularLocation>
        <location evidence="1">Secreted</location>
    </subcellularLocation>
</comment>
<evidence type="ECO:0000256" key="9">
    <source>
        <dbReference type="ARBA" id="ARBA00023180"/>
    </source>
</evidence>
<feature type="chain" id="PRO_5046097632" description="Phosphatidylinositol-glycan-specific phospholipase D" evidence="13">
    <location>
        <begin position="21"/>
        <end position="860"/>
    </location>
</feature>
<feature type="repeat" description="FG-GAP" evidence="12">
    <location>
        <begin position="384"/>
        <end position="445"/>
    </location>
</feature>
<name>A0ABM0JLA0_APLCA</name>
<dbReference type="Pfam" id="PF01839">
    <property type="entry name" value="FG-GAP"/>
    <property type="match status" value="4"/>
</dbReference>
<dbReference type="GeneID" id="101861655"/>
<comment type="similarity">
    <text evidence="2">Belongs to the GPLD1 family.</text>
</comment>
<dbReference type="RefSeq" id="XP_005096368.1">
    <property type="nucleotide sequence ID" value="XM_005096311.3"/>
</dbReference>
<keyword evidence="8" id="KW-0378">Hydrolase</keyword>
<feature type="repeat" description="FG-GAP" evidence="12">
    <location>
        <begin position="724"/>
        <end position="790"/>
    </location>
</feature>
<dbReference type="InterPro" id="IPR013517">
    <property type="entry name" value="FG-GAP"/>
</dbReference>
<evidence type="ECO:0000256" key="5">
    <source>
        <dbReference type="ARBA" id="ARBA00022525"/>
    </source>
</evidence>
<keyword evidence="5" id="KW-0964">Secreted</keyword>
<dbReference type="InterPro" id="IPR013519">
    <property type="entry name" value="Int_alpha_beta-p"/>
</dbReference>
<evidence type="ECO:0000256" key="2">
    <source>
        <dbReference type="ARBA" id="ARBA00008652"/>
    </source>
</evidence>
<evidence type="ECO:0000256" key="7">
    <source>
        <dbReference type="ARBA" id="ARBA00022737"/>
    </source>
</evidence>
<keyword evidence="6 13" id="KW-0732">Signal</keyword>
<evidence type="ECO:0000256" key="8">
    <source>
        <dbReference type="ARBA" id="ARBA00022801"/>
    </source>
</evidence>
<keyword evidence="7" id="KW-0677">Repeat</keyword>
<dbReference type="SUPFAM" id="SSF69318">
    <property type="entry name" value="Integrin alpha N-terminal domain"/>
    <property type="match status" value="1"/>
</dbReference>
<dbReference type="PRINTS" id="PR00718">
    <property type="entry name" value="PHPHLIPASED"/>
</dbReference>
<evidence type="ECO:0000313" key="16">
    <source>
        <dbReference type="RefSeq" id="XP_005096368.1"/>
    </source>
</evidence>
<dbReference type="Proteomes" id="UP000694888">
    <property type="component" value="Unplaced"/>
</dbReference>
<keyword evidence="9" id="KW-0325">Glycoprotein</keyword>
<dbReference type="InterPro" id="IPR001028">
    <property type="entry name" value="Gprt_PLipase_D"/>
</dbReference>
<feature type="signal peptide" evidence="13">
    <location>
        <begin position="1"/>
        <end position="20"/>
    </location>
</feature>
<dbReference type="EC" id="3.1.4.50" evidence="3"/>
<feature type="repeat" description="FG-GAP" evidence="12">
    <location>
        <begin position="519"/>
        <end position="578"/>
    </location>
</feature>
<dbReference type="Pfam" id="PF00882">
    <property type="entry name" value="Zn_dep_PLPC"/>
    <property type="match status" value="1"/>
</dbReference>
<dbReference type="PANTHER" id="PTHR23221">
    <property type="entry name" value="GLYCOSYLPHOSPHATIDYLINOSITOL PHOSPHOLIPASE D"/>
    <property type="match status" value="1"/>
</dbReference>
<feature type="domain" description="Phospholipase C/D" evidence="14">
    <location>
        <begin position="25"/>
        <end position="212"/>
    </location>
</feature>
<feature type="repeat" description="FG-GAP" evidence="12">
    <location>
        <begin position="457"/>
        <end position="518"/>
    </location>
</feature>
<keyword evidence="15" id="KW-1185">Reference proteome</keyword>
<dbReference type="Gene3D" id="2.130.10.130">
    <property type="entry name" value="Integrin alpha, N-terminal"/>
    <property type="match status" value="3"/>
</dbReference>
<evidence type="ECO:0000313" key="15">
    <source>
        <dbReference type="Proteomes" id="UP000694888"/>
    </source>
</evidence>
<evidence type="ECO:0000256" key="11">
    <source>
        <dbReference type="ARBA" id="ARBA00093237"/>
    </source>
</evidence>
<evidence type="ECO:0000256" key="12">
    <source>
        <dbReference type="PROSITE-ProRule" id="PRU00803"/>
    </source>
</evidence>
<proteinExistence type="inferred from homology"/>
<evidence type="ECO:0000259" key="14">
    <source>
        <dbReference type="Pfam" id="PF00882"/>
    </source>
</evidence>
<dbReference type="InterPro" id="IPR029002">
    <property type="entry name" value="PLPC/GPLD1"/>
</dbReference>
<evidence type="ECO:0000256" key="1">
    <source>
        <dbReference type="ARBA" id="ARBA00004613"/>
    </source>
</evidence>
<evidence type="ECO:0000256" key="6">
    <source>
        <dbReference type="ARBA" id="ARBA00022729"/>
    </source>
</evidence>
<evidence type="ECO:0000256" key="3">
    <source>
        <dbReference type="ARBA" id="ARBA00012284"/>
    </source>
</evidence>
<accession>A0ABM0JLA0</accession>
<evidence type="ECO:0000256" key="13">
    <source>
        <dbReference type="SAM" id="SignalP"/>
    </source>
</evidence>
<comment type="catalytic activity">
    <reaction evidence="11">
        <text>a 6-(alpha-D-glucosaminyl)-1-(1,2-diacyl-sn-glycero-3-phospho)-1D-myo-inositol + H2O = 6-(alpha-D-glucosaminyl)-1D-myo-inositol + a 1,2-diacyl-sn-glycero-3-phosphate + H(+)</text>
        <dbReference type="Rhea" id="RHEA:10832"/>
        <dbReference type="ChEBI" id="CHEBI:15377"/>
        <dbReference type="ChEBI" id="CHEBI:15378"/>
        <dbReference type="ChEBI" id="CHEBI:57997"/>
        <dbReference type="ChEBI" id="CHEBI:58608"/>
        <dbReference type="ChEBI" id="CHEBI:58700"/>
        <dbReference type="EC" id="3.1.4.50"/>
    </reaction>
</comment>
<dbReference type="PANTHER" id="PTHR23221:SF7">
    <property type="entry name" value="PHOSPHATIDYLINOSITOL-GLYCAN-SPECIFIC PHOSPHOLIPASE D"/>
    <property type="match status" value="1"/>
</dbReference>
<organism evidence="15 16">
    <name type="scientific">Aplysia californica</name>
    <name type="common">California sea hare</name>
    <dbReference type="NCBI Taxonomy" id="6500"/>
    <lineage>
        <taxon>Eukaryota</taxon>
        <taxon>Metazoa</taxon>
        <taxon>Spiralia</taxon>
        <taxon>Lophotrochozoa</taxon>
        <taxon>Mollusca</taxon>
        <taxon>Gastropoda</taxon>
        <taxon>Heterobranchia</taxon>
        <taxon>Euthyneura</taxon>
        <taxon>Tectipleura</taxon>
        <taxon>Aplysiida</taxon>
        <taxon>Aplysioidea</taxon>
        <taxon>Aplysiidae</taxon>
        <taxon>Aplysia</taxon>
    </lineage>
</organism>
<reference evidence="16" key="1">
    <citation type="submission" date="2025-08" db="UniProtKB">
        <authorList>
            <consortium name="RefSeq"/>
        </authorList>
    </citation>
    <scope>IDENTIFICATION</scope>
</reference>
<protein>
    <recommendedName>
        <fullName evidence="4">Phosphatidylinositol-glycan-specific phospholipase D</fullName>
        <ecNumber evidence="3">3.1.4.50</ecNumber>
    </recommendedName>
    <alternativeName>
        <fullName evidence="10">Glycosyl-phosphatidylinositol-specific phospholipase D</fullName>
    </alternativeName>
</protein>
<dbReference type="SMART" id="SM00191">
    <property type="entry name" value="Int_alpha"/>
    <property type="match status" value="6"/>
</dbReference>